<keyword evidence="4" id="KW-0472">Membrane</keyword>
<proteinExistence type="predicted"/>
<name>A0A4C1UTB6_EUMVA</name>
<dbReference type="GO" id="GO:0016020">
    <property type="term" value="C:membrane"/>
    <property type="evidence" value="ECO:0007669"/>
    <property type="project" value="UniProtKB-SubCell"/>
</dbReference>
<dbReference type="PROSITE" id="PS51469">
    <property type="entry name" value="SUN"/>
    <property type="match status" value="1"/>
</dbReference>
<comment type="subcellular location">
    <subcellularLocation>
        <location evidence="1">Membrane</location>
    </subcellularLocation>
</comment>
<evidence type="ECO:0000256" key="3">
    <source>
        <dbReference type="ARBA" id="ARBA00022989"/>
    </source>
</evidence>
<sequence length="205" mass="22464">MYNNKRTRPLSLSGLRGKTYGAVCVYGETVSTSPGAAPDFDTGRAFDSNRGSLLNFDSSLGPEFDSPPGFKLFSAFNFEISNGHCSDLYVTGANADNSLISVINHKASAHASSDTQEWTVVAALWGVLPLWKTTPSADITLSSRPITPGDCWPFRGSRGELVINLSQLMQVSAMSMEHVRPDSASSAPNRFHLYVIVWFSLYYYY</sequence>
<dbReference type="OrthoDB" id="342281at2759"/>
<dbReference type="Proteomes" id="UP000299102">
    <property type="component" value="Unassembled WGS sequence"/>
</dbReference>
<dbReference type="GO" id="GO:0005635">
    <property type="term" value="C:nuclear envelope"/>
    <property type="evidence" value="ECO:0007669"/>
    <property type="project" value="TreeGrafter"/>
</dbReference>
<evidence type="ECO:0000256" key="2">
    <source>
        <dbReference type="ARBA" id="ARBA00022692"/>
    </source>
</evidence>
<evidence type="ECO:0000313" key="6">
    <source>
        <dbReference type="EMBL" id="GBP29713.1"/>
    </source>
</evidence>
<protein>
    <recommendedName>
        <fullName evidence="5">SUN domain-containing protein</fullName>
    </recommendedName>
</protein>
<feature type="domain" description="SUN" evidence="5">
    <location>
        <begin position="77"/>
        <end position="205"/>
    </location>
</feature>
<dbReference type="PANTHER" id="PTHR12911">
    <property type="entry name" value="SAD1/UNC-84-LIKE PROTEIN-RELATED"/>
    <property type="match status" value="1"/>
</dbReference>
<keyword evidence="7" id="KW-1185">Reference proteome</keyword>
<keyword evidence="3" id="KW-1133">Transmembrane helix</keyword>
<evidence type="ECO:0000259" key="5">
    <source>
        <dbReference type="PROSITE" id="PS51469"/>
    </source>
</evidence>
<dbReference type="Pfam" id="PF07738">
    <property type="entry name" value="Sad1_UNC"/>
    <property type="match status" value="1"/>
</dbReference>
<evidence type="ECO:0000256" key="4">
    <source>
        <dbReference type="ARBA" id="ARBA00023136"/>
    </source>
</evidence>
<dbReference type="InterPro" id="IPR045119">
    <property type="entry name" value="SUN1-5"/>
</dbReference>
<evidence type="ECO:0000256" key="1">
    <source>
        <dbReference type="ARBA" id="ARBA00004370"/>
    </source>
</evidence>
<keyword evidence="2" id="KW-0812">Transmembrane</keyword>
<dbReference type="GO" id="GO:0043495">
    <property type="term" value="F:protein-membrane adaptor activity"/>
    <property type="evidence" value="ECO:0007669"/>
    <property type="project" value="TreeGrafter"/>
</dbReference>
<dbReference type="InterPro" id="IPR012919">
    <property type="entry name" value="SUN_dom"/>
</dbReference>
<organism evidence="6 7">
    <name type="scientific">Eumeta variegata</name>
    <name type="common">Bagworm moth</name>
    <name type="synonym">Eumeta japonica</name>
    <dbReference type="NCBI Taxonomy" id="151549"/>
    <lineage>
        <taxon>Eukaryota</taxon>
        <taxon>Metazoa</taxon>
        <taxon>Ecdysozoa</taxon>
        <taxon>Arthropoda</taxon>
        <taxon>Hexapoda</taxon>
        <taxon>Insecta</taxon>
        <taxon>Pterygota</taxon>
        <taxon>Neoptera</taxon>
        <taxon>Endopterygota</taxon>
        <taxon>Lepidoptera</taxon>
        <taxon>Glossata</taxon>
        <taxon>Ditrysia</taxon>
        <taxon>Tineoidea</taxon>
        <taxon>Psychidae</taxon>
        <taxon>Oiketicinae</taxon>
        <taxon>Eumeta</taxon>
    </lineage>
</organism>
<reference evidence="6 7" key="1">
    <citation type="journal article" date="2019" name="Commun. Biol.">
        <title>The bagworm genome reveals a unique fibroin gene that provides high tensile strength.</title>
        <authorList>
            <person name="Kono N."/>
            <person name="Nakamura H."/>
            <person name="Ohtoshi R."/>
            <person name="Tomita M."/>
            <person name="Numata K."/>
            <person name="Arakawa K."/>
        </authorList>
    </citation>
    <scope>NUCLEOTIDE SEQUENCE [LARGE SCALE GENOMIC DNA]</scope>
</reference>
<dbReference type="AlphaFoldDB" id="A0A4C1UTB6"/>
<dbReference type="EMBL" id="BGZK01000223">
    <property type="protein sequence ID" value="GBP29713.1"/>
    <property type="molecule type" value="Genomic_DNA"/>
</dbReference>
<gene>
    <name evidence="6" type="ORF">EVAR_13636_1</name>
</gene>
<comment type="caution">
    <text evidence="6">The sequence shown here is derived from an EMBL/GenBank/DDBJ whole genome shotgun (WGS) entry which is preliminary data.</text>
</comment>
<dbReference type="Gene3D" id="2.60.120.260">
    <property type="entry name" value="Galactose-binding domain-like"/>
    <property type="match status" value="1"/>
</dbReference>
<accession>A0A4C1UTB6</accession>
<dbReference type="PANTHER" id="PTHR12911:SF8">
    <property type="entry name" value="KLAROID PROTEIN-RELATED"/>
    <property type="match status" value="1"/>
</dbReference>
<evidence type="ECO:0000313" key="7">
    <source>
        <dbReference type="Proteomes" id="UP000299102"/>
    </source>
</evidence>